<dbReference type="InterPro" id="IPR019620">
    <property type="entry name" value="Metal-bd_prot_put"/>
</dbReference>
<evidence type="ECO:0000313" key="1">
    <source>
        <dbReference type="EMBL" id="ACJ28461.1"/>
    </source>
</evidence>
<sequence>MSESIHGHQVMEMMLDHGESLTPQALKALMHAKFGANALYHTCSAQEMDADALIVFLEKKGKFIHSEAGIATAADRICSH</sequence>
<dbReference type="NCBIfam" id="TIGR03853">
    <property type="entry name" value="matur_matur"/>
    <property type="match status" value="1"/>
</dbReference>
<keyword evidence="2" id="KW-1185">Reference proteome</keyword>
<evidence type="ECO:0008006" key="3">
    <source>
        <dbReference type="Google" id="ProtNLM"/>
    </source>
</evidence>
<dbReference type="Pfam" id="PF10678">
    <property type="entry name" value="DUF2492"/>
    <property type="match status" value="1"/>
</dbReference>
<reference evidence="1 2" key="1">
    <citation type="journal article" date="2008" name="PLoS ONE">
        <title>Environmental adaptation: genomic analysis of the piezotolerant and psychrotolerant deep-sea iron reducing bacterium Shewanella piezotolerans WP3.</title>
        <authorList>
            <person name="Wang F."/>
            <person name="Wang J."/>
            <person name="Jian H."/>
            <person name="Zhang B."/>
            <person name="Li S."/>
            <person name="Wang F."/>
            <person name="Zeng X."/>
            <person name="Gao L."/>
            <person name="Bartlett D.H."/>
            <person name="Yu J."/>
            <person name="Hu S."/>
            <person name="Xiao X."/>
        </authorList>
    </citation>
    <scope>NUCLEOTIDE SEQUENCE [LARGE SCALE GENOMIC DNA]</scope>
    <source>
        <strain evidence="2">WP3 / JCM 13877</strain>
    </source>
</reference>
<name>B8CMV9_SHEPW</name>
<evidence type="ECO:0000313" key="2">
    <source>
        <dbReference type="Proteomes" id="UP000000753"/>
    </source>
</evidence>
<dbReference type="AlphaFoldDB" id="B8CMV9"/>
<dbReference type="RefSeq" id="WP_020911839.1">
    <property type="nucleotide sequence ID" value="NC_011566.1"/>
</dbReference>
<dbReference type="eggNOG" id="ENOG50333JI">
    <property type="taxonomic scope" value="Bacteria"/>
</dbReference>
<accession>B8CMV9</accession>
<gene>
    <name evidence="1" type="ordered locus">swp_1688</name>
</gene>
<organism evidence="1 2">
    <name type="scientific">Shewanella piezotolerans (strain WP3 / JCM 13877)</name>
    <dbReference type="NCBI Taxonomy" id="225849"/>
    <lineage>
        <taxon>Bacteria</taxon>
        <taxon>Pseudomonadati</taxon>
        <taxon>Pseudomonadota</taxon>
        <taxon>Gammaproteobacteria</taxon>
        <taxon>Alteromonadales</taxon>
        <taxon>Shewanellaceae</taxon>
        <taxon>Shewanella</taxon>
    </lineage>
</organism>
<dbReference type="STRING" id="225849.swp_1688"/>
<dbReference type="EMBL" id="CP000472">
    <property type="protein sequence ID" value="ACJ28461.1"/>
    <property type="molecule type" value="Genomic_DNA"/>
</dbReference>
<proteinExistence type="predicted"/>
<dbReference type="Proteomes" id="UP000000753">
    <property type="component" value="Chromosome"/>
</dbReference>
<protein>
    <recommendedName>
        <fullName evidence="3">Metal-binding protein</fullName>
    </recommendedName>
</protein>
<dbReference type="HOGENOM" id="CLU_172471_0_0_6"/>
<dbReference type="OrthoDB" id="285410at2"/>
<dbReference type="KEGG" id="swp:swp_1688"/>